<feature type="domain" description="NADPH-dependent FMN reductase-like" evidence="1">
    <location>
        <begin position="5"/>
        <end position="153"/>
    </location>
</feature>
<accession>A0A6A6PTC7</accession>
<dbReference type="GO" id="GO:0016491">
    <property type="term" value="F:oxidoreductase activity"/>
    <property type="evidence" value="ECO:0007669"/>
    <property type="project" value="InterPro"/>
</dbReference>
<evidence type="ECO:0000259" key="1">
    <source>
        <dbReference type="Pfam" id="PF03358"/>
    </source>
</evidence>
<protein>
    <submittedName>
        <fullName evidence="2">Flavo protein-like protein</fullName>
    </submittedName>
</protein>
<gene>
    <name evidence="2" type="ORF">BDY17DRAFT_310105</name>
</gene>
<dbReference type="PANTHER" id="PTHR30543">
    <property type="entry name" value="CHROMATE REDUCTASE"/>
    <property type="match status" value="1"/>
</dbReference>
<dbReference type="RefSeq" id="XP_033589596.1">
    <property type="nucleotide sequence ID" value="XM_033735398.1"/>
</dbReference>
<dbReference type="Proteomes" id="UP000799767">
    <property type="component" value="Unassembled WGS sequence"/>
</dbReference>
<dbReference type="InterPro" id="IPR029039">
    <property type="entry name" value="Flavoprotein-like_sf"/>
</dbReference>
<dbReference type="Pfam" id="PF03358">
    <property type="entry name" value="FMN_red"/>
    <property type="match status" value="1"/>
</dbReference>
<evidence type="ECO:0000313" key="3">
    <source>
        <dbReference type="Proteomes" id="UP000799767"/>
    </source>
</evidence>
<dbReference type="InterPro" id="IPR050712">
    <property type="entry name" value="NAD(P)H-dep_reductase"/>
</dbReference>
<name>A0A6A6PTC7_9PEZI</name>
<organism evidence="2 3">
    <name type="scientific">Neohortaea acidophila</name>
    <dbReference type="NCBI Taxonomy" id="245834"/>
    <lineage>
        <taxon>Eukaryota</taxon>
        <taxon>Fungi</taxon>
        <taxon>Dikarya</taxon>
        <taxon>Ascomycota</taxon>
        <taxon>Pezizomycotina</taxon>
        <taxon>Dothideomycetes</taxon>
        <taxon>Dothideomycetidae</taxon>
        <taxon>Mycosphaerellales</taxon>
        <taxon>Teratosphaeriaceae</taxon>
        <taxon>Neohortaea</taxon>
    </lineage>
</organism>
<dbReference type="GO" id="GO:0010181">
    <property type="term" value="F:FMN binding"/>
    <property type="evidence" value="ECO:0007669"/>
    <property type="project" value="TreeGrafter"/>
</dbReference>
<dbReference type="Gene3D" id="3.40.50.360">
    <property type="match status" value="1"/>
</dbReference>
<dbReference type="OrthoDB" id="68575at2759"/>
<evidence type="ECO:0000313" key="2">
    <source>
        <dbReference type="EMBL" id="KAF2483026.1"/>
    </source>
</evidence>
<proteinExistence type="predicted"/>
<dbReference type="SUPFAM" id="SSF52218">
    <property type="entry name" value="Flavoproteins"/>
    <property type="match status" value="1"/>
</dbReference>
<dbReference type="GeneID" id="54476400"/>
<keyword evidence="3" id="KW-1185">Reference proteome</keyword>
<dbReference type="PANTHER" id="PTHR30543:SF21">
    <property type="entry name" value="NAD(P)H-DEPENDENT FMN REDUCTASE LOT6"/>
    <property type="match status" value="1"/>
</dbReference>
<reference evidence="2" key="1">
    <citation type="journal article" date="2020" name="Stud. Mycol.">
        <title>101 Dothideomycetes genomes: a test case for predicting lifestyles and emergence of pathogens.</title>
        <authorList>
            <person name="Haridas S."/>
            <person name="Albert R."/>
            <person name="Binder M."/>
            <person name="Bloem J."/>
            <person name="Labutti K."/>
            <person name="Salamov A."/>
            <person name="Andreopoulos B."/>
            <person name="Baker S."/>
            <person name="Barry K."/>
            <person name="Bills G."/>
            <person name="Bluhm B."/>
            <person name="Cannon C."/>
            <person name="Castanera R."/>
            <person name="Culley D."/>
            <person name="Daum C."/>
            <person name="Ezra D."/>
            <person name="Gonzalez J."/>
            <person name="Henrissat B."/>
            <person name="Kuo A."/>
            <person name="Liang C."/>
            <person name="Lipzen A."/>
            <person name="Lutzoni F."/>
            <person name="Magnuson J."/>
            <person name="Mondo S."/>
            <person name="Nolan M."/>
            <person name="Ohm R."/>
            <person name="Pangilinan J."/>
            <person name="Park H.-J."/>
            <person name="Ramirez L."/>
            <person name="Alfaro M."/>
            <person name="Sun H."/>
            <person name="Tritt A."/>
            <person name="Yoshinaga Y."/>
            <person name="Zwiers L.-H."/>
            <person name="Turgeon B."/>
            <person name="Goodwin S."/>
            <person name="Spatafora J."/>
            <person name="Crous P."/>
            <person name="Grigoriev I."/>
        </authorList>
    </citation>
    <scope>NUCLEOTIDE SEQUENCE</scope>
    <source>
        <strain evidence="2">CBS 113389</strain>
    </source>
</reference>
<dbReference type="GO" id="GO:0005829">
    <property type="term" value="C:cytosol"/>
    <property type="evidence" value="ECO:0007669"/>
    <property type="project" value="TreeGrafter"/>
</dbReference>
<dbReference type="InterPro" id="IPR005025">
    <property type="entry name" value="FMN_Rdtase-like_dom"/>
</dbReference>
<dbReference type="AlphaFoldDB" id="A0A6A6PTC7"/>
<sequence>MSHSIGVIISSVRQPRICPQIADFVVETIQTSSSGAAAGRSKPTLKKIDLANWTLPFTGEPGIPAHIKDPSEYSHDSTREWSKEISSHDAFIFVSPQYNWGYPAALKNAIDHLYNEWVGKPAMIVTYGGYGGNKCAAQLESVLNGLRMKPATGHVELPYPGREWAAAKAFKGADLELDAKSAGSLWAEHRPTIVAVFEEVVKLLAEPSGSSN</sequence>
<dbReference type="EMBL" id="MU001635">
    <property type="protein sequence ID" value="KAF2483026.1"/>
    <property type="molecule type" value="Genomic_DNA"/>
</dbReference>